<dbReference type="EnsemblPlants" id="OB06G34190.1">
    <property type="protein sequence ID" value="OB06G34190.1"/>
    <property type="gene ID" value="OB06G34190"/>
</dbReference>
<dbReference type="Gramene" id="OB06G34190.1">
    <property type="protein sequence ID" value="OB06G34190.1"/>
    <property type="gene ID" value="OB06G34190"/>
</dbReference>
<reference evidence="1" key="1">
    <citation type="journal article" date="2013" name="Nat. Commun.">
        <title>Whole-genome sequencing of Oryza brachyantha reveals mechanisms underlying Oryza genome evolution.</title>
        <authorList>
            <person name="Chen J."/>
            <person name="Huang Q."/>
            <person name="Gao D."/>
            <person name="Wang J."/>
            <person name="Lang Y."/>
            <person name="Liu T."/>
            <person name="Li B."/>
            <person name="Bai Z."/>
            <person name="Luis Goicoechea J."/>
            <person name="Liang C."/>
            <person name="Chen C."/>
            <person name="Zhang W."/>
            <person name="Sun S."/>
            <person name="Liao Y."/>
            <person name="Zhang X."/>
            <person name="Yang L."/>
            <person name="Song C."/>
            <person name="Wang M."/>
            <person name="Shi J."/>
            <person name="Liu G."/>
            <person name="Liu J."/>
            <person name="Zhou H."/>
            <person name="Zhou W."/>
            <person name="Yu Q."/>
            <person name="An N."/>
            <person name="Chen Y."/>
            <person name="Cai Q."/>
            <person name="Wang B."/>
            <person name="Liu B."/>
            <person name="Min J."/>
            <person name="Huang Y."/>
            <person name="Wu H."/>
            <person name="Li Z."/>
            <person name="Zhang Y."/>
            <person name="Yin Y."/>
            <person name="Song W."/>
            <person name="Jiang J."/>
            <person name="Jackson S.A."/>
            <person name="Wing R.A."/>
            <person name="Wang J."/>
            <person name="Chen M."/>
        </authorList>
    </citation>
    <scope>NUCLEOTIDE SEQUENCE [LARGE SCALE GENOMIC DNA]</scope>
    <source>
        <strain evidence="1">cv. IRGC 101232</strain>
    </source>
</reference>
<dbReference type="AlphaFoldDB" id="J3MHC5"/>
<keyword evidence="2" id="KW-1185">Reference proteome</keyword>
<accession>J3MHC5</accession>
<sequence>MSKIKFLCFNIYTYMKQINLNLKILIFYYCKRRVADNLFPPTNYHTRTEQVRRCCL</sequence>
<dbReference type="HOGENOM" id="CLU_3017481_0_0_1"/>
<organism evidence="1">
    <name type="scientific">Oryza brachyantha</name>
    <name type="common">malo sina</name>
    <dbReference type="NCBI Taxonomy" id="4533"/>
    <lineage>
        <taxon>Eukaryota</taxon>
        <taxon>Viridiplantae</taxon>
        <taxon>Streptophyta</taxon>
        <taxon>Embryophyta</taxon>
        <taxon>Tracheophyta</taxon>
        <taxon>Spermatophyta</taxon>
        <taxon>Magnoliopsida</taxon>
        <taxon>Liliopsida</taxon>
        <taxon>Poales</taxon>
        <taxon>Poaceae</taxon>
        <taxon>BOP clade</taxon>
        <taxon>Oryzoideae</taxon>
        <taxon>Oryzeae</taxon>
        <taxon>Oryzinae</taxon>
        <taxon>Oryza</taxon>
    </lineage>
</organism>
<dbReference type="Proteomes" id="UP000006038">
    <property type="component" value="Chromosome 6"/>
</dbReference>
<name>J3MHC5_ORYBR</name>
<proteinExistence type="predicted"/>
<evidence type="ECO:0000313" key="1">
    <source>
        <dbReference type="EnsemblPlants" id="OB06G34190.1"/>
    </source>
</evidence>
<evidence type="ECO:0000313" key="2">
    <source>
        <dbReference type="Proteomes" id="UP000006038"/>
    </source>
</evidence>
<protein>
    <submittedName>
        <fullName evidence="1">Uncharacterized protein</fullName>
    </submittedName>
</protein>
<reference evidence="1" key="2">
    <citation type="submission" date="2013-04" db="UniProtKB">
        <authorList>
            <consortium name="EnsemblPlants"/>
        </authorList>
    </citation>
    <scope>IDENTIFICATION</scope>
</reference>